<keyword evidence="1" id="KW-0812">Transmembrane</keyword>
<feature type="transmembrane region" description="Helical" evidence="1">
    <location>
        <begin position="51"/>
        <end position="74"/>
    </location>
</feature>
<keyword evidence="1" id="KW-1133">Transmembrane helix</keyword>
<evidence type="ECO:0000313" key="3">
    <source>
        <dbReference type="Proteomes" id="UP000241690"/>
    </source>
</evidence>
<feature type="transmembrane region" description="Helical" evidence="1">
    <location>
        <begin position="86"/>
        <end position="101"/>
    </location>
</feature>
<feature type="transmembrane region" description="Helical" evidence="1">
    <location>
        <begin position="199"/>
        <end position="232"/>
    </location>
</feature>
<feature type="transmembrane region" description="Helical" evidence="1">
    <location>
        <begin position="313"/>
        <end position="338"/>
    </location>
</feature>
<keyword evidence="3" id="KW-1185">Reference proteome</keyword>
<dbReference type="EMBL" id="KZ679676">
    <property type="protein sequence ID" value="PTB59132.1"/>
    <property type="molecule type" value="Genomic_DNA"/>
</dbReference>
<organism evidence="2 3">
    <name type="scientific">Trichoderma harzianum CBS 226.95</name>
    <dbReference type="NCBI Taxonomy" id="983964"/>
    <lineage>
        <taxon>Eukaryota</taxon>
        <taxon>Fungi</taxon>
        <taxon>Dikarya</taxon>
        <taxon>Ascomycota</taxon>
        <taxon>Pezizomycotina</taxon>
        <taxon>Sordariomycetes</taxon>
        <taxon>Hypocreomycetidae</taxon>
        <taxon>Hypocreales</taxon>
        <taxon>Hypocreaceae</taxon>
        <taxon>Trichoderma</taxon>
    </lineage>
</organism>
<protein>
    <submittedName>
        <fullName evidence="2">Uncharacterized protein</fullName>
    </submittedName>
</protein>
<feature type="transmembrane region" description="Helical" evidence="1">
    <location>
        <begin position="21"/>
        <end position="39"/>
    </location>
</feature>
<reference evidence="2 3" key="1">
    <citation type="submission" date="2016-07" db="EMBL/GenBank/DDBJ databases">
        <title>Multiple horizontal gene transfer events from other fungi enriched the ability of initially mycotrophic Trichoderma (Ascomycota) to feed on dead plant biomass.</title>
        <authorList>
            <consortium name="DOE Joint Genome Institute"/>
            <person name="Aerts A."/>
            <person name="Atanasova L."/>
            <person name="Chenthamara K."/>
            <person name="Zhang J."/>
            <person name="Grujic M."/>
            <person name="Henrissat B."/>
            <person name="Kuo A."/>
            <person name="Salamov A."/>
            <person name="Lipzen A."/>
            <person name="Labutti K."/>
            <person name="Barry K."/>
            <person name="Miao Y."/>
            <person name="Rahimi M.J."/>
            <person name="Shen Q."/>
            <person name="Grigoriev I.V."/>
            <person name="Kubicek C.P."/>
            <person name="Druzhinina I.S."/>
        </authorList>
    </citation>
    <scope>NUCLEOTIDE SEQUENCE [LARGE SCALE GENOMIC DNA]</scope>
    <source>
        <strain evidence="2 3">CBS 226.95</strain>
    </source>
</reference>
<proteinExistence type="predicted"/>
<keyword evidence="1" id="KW-0472">Membrane</keyword>
<evidence type="ECO:0000313" key="2">
    <source>
        <dbReference type="EMBL" id="PTB59132.1"/>
    </source>
</evidence>
<feature type="transmembrane region" description="Helical" evidence="1">
    <location>
        <begin position="113"/>
        <end position="137"/>
    </location>
</feature>
<name>A0A2T4APZ0_TRIHA</name>
<dbReference type="AlphaFoldDB" id="A0A2T4APZ0"/>
<sequence length="391" mass="44066">MSCRNGIFHINQSQVQHTLKTLALCLLVYPIPVASYTYYRDTESCDLVGDGDIYGIGIRISIYIQSFTAIIGLLASGPEVLRPLRFGFNAVATAIVINFFKDINRNGFLYLEYWIIFAQLQFILWILNYISILMIIATTMKENEPPQDYQTSFLALIFLLMHGVRRDIKEEFWLRLNKSIDCKEMINFYVPVHMYTKKWYYFLRVSSVLAASTLLPATIFGVVLYFTLGFWVEFKKLNASKPQAESDALILSSRKSDLGYAILFLITLLPTTFSPTILYTMVGLFALISGIIWTEGTIRVNNIDLSGATISSSGQLISLIVTIFTSIPILWTIFLAFFTGGNPQPAENQQHVNTLAEEATNGTDLRHQERENQTVGPVMAGHLGIDADTIV</sequence>
<gene>
    <name evidence="2" type="ORF">M431DRAFT_106993</name>
</gene>
<evidence type="ECO:0000256" key="1">
    <source>
        <dbReference type="SAM" id="Phobius"/>
    </source>
</evidence>
<dbReference type="GeneID" id="36620188"/>
<dbReference type="RefSeq" id="XP_024778809.1">
    <property type="nucleotide sequence ID" value="XM_024911629.1"/>
</dbReference>
<feature type="transmembrane region" description="Helical" evidence="1">
    <location>
        <begin position="260"/>
        <end position="293"/>
    </location>
</feature>
<dbReference type="Proteomes" id="UP000241690">
    <property type="component" value="Unassembled WGS sequence"/>
</dbReference>
<accession>A0A2T4APZ0</accession>